<dbReference type="Proteomes" id="UP001420932">
    <property type="component" value="Unassembled WGS sequence"/>
</dbReference>
<name>A0AAP0E2N3_9MAGN</name>
<proteinExistence type="predicted"/>
<dbReference type="EMBL" id="JBBNAF010000050">
    <property type="protein sequence ID" value="KAK9081654.1"/>
    <property type="molecule type" value="Genomic_DNA"/>
</dbReference>
<reference evidence="1 2" key="1">
    <citation type="submission" date="2024-01" db="EMBL/GenBank/DDBJ databases">
        <title>Genome assemblies of Stephania.</title>
        <authorList>
            <person name="Yang L."/>
        </authorList>
    </citation>
    <scope>NUCLEOTIDE SEQUENCE [LARGE SCALE GENOMIC DNA]</scope>
    <source>
        <strain evidence="1">YNDBR</strain>
        <tissue evidence="1">Leaf</tissue>
    </source>
</reference>
<comment type="caution">
    <text evidence="1">The sequence shown here is derived from an EMBL/GenBank/DDBJ whole genome shotgun (WGS) entry which is preliminary data.</text>
</comment>
<dbReference type="AlphaFoldDB" id="A0AAP0E2N3"/>
<organism evidence="1 2">
    <name type="scientific">Stephania yunnanensis</name>
    <dbReference type="NCBI Taxonomy" id="152371"/>
    <lineage>
        <taxon>Eukaryota</taxon>
        <taxon>Viridiplantae</taxon>
        <taxon>Streptophyta</taxon>
        <taxon>Embryophyta</taxon>
        <taxon>Tracheophyta</taxon>
        <taxon>Spermatophyta</taxon>
        <taxon>Magnoliopsida</taxon>
        <taxon>Ranunculales</taxon>
        <taxon>Menispermaceae</taxon>
        <taxon>Menispermoideae</taxon>
        <taxon>Cissampelideae</taxon>
        <taxon>Stephania</taxon>
    </lineage>
</organism>
<keyword evidence="2" id="KW-1185">Reference proteome</keyword>
<sequence length="83" mass="9349">MWRGPMPRLVVMRVPGPENVLSQSSNYQGGHHSEDQNALLLVMVESGQCFLQPLVVPLELFQLMRSVCTWSSDELAPLKISLR</sequence>
<evidence type="ECO:0000313" key="1">
    <source>
        <dbReference type="EMBL" id="KAK9081654.1"/>
    </source>
</evidence>
<evidence type="ECO:0000313" key="2">
    <source>
        <dbReference type="Proteomes" id="UP001420932"/>
    </source>
</evidence>
<protein>
    <submittedName>
        <fullName evidence="1">Uncharacterized protein</fullName>
    </submittedName>
</protein>
<gene>
    <name evidence="1" type="ORF">Syun_031668</name>
</gene>
<accession>A0AAP0E2N3</accession>